<dbReference type="Gene3D" id="3.20.20.80">
    <property type="entry name" value="Glycosidases"/>
    <property type="match status" value="1"/>
</dbReference>
<evidence type="ECO:0000259" key="6">
    <source>
        <dbReference type="Pfam" id="PF00728"/>
    </source>
</evidence>
<protein>
    <recommendedName>
        <fullName evidence="3">beta-N-acetylhexosaminidase</fullName>
        <ecNumber evidence="3">3.2.1.52</ecNumber>
    </recommendedName>
</protein>
<organism evidence="9 10">
    <name type="scientific">Sphingobacterium tenebrionis</name>
    <dbReference type="NCBI Taxonomy" id="3111775"/>
    <lineage>
        <taxon>Bacteria</taxon>
        <taxon>Pseudomonadati</taxon>
        <taxon>Bacteroidota</taxon>
        <taxon>Sphingobacteriia</taxon>
        <taxon>Sphingobacteriales</taxon>
        <taxon>Sphingobacteriaceae</taxon>
        <taxon>Sphingobacterium</taxon>
    </lineage>
</organism>
<dbReference type="InterPro" id="IPR015883">
    <property type="entry name" value="Glyco_hydro_20_cat"/>
</dbReference>
<dbReference type="InterPro" id="IPR029018">
    <property type="entry name" value="Hex-like_dom2"/>
</dbReference>
<keyword evidence="5" id="KW-0326">Glycosidase</keyword>
<name>A0ABU8I2Y3_9SPHI</name>
<evidence type="ECO:0000256" key="1">
    <source>
        <dbReference type="ARBA" id="ARBA00001231"/>
    </source>
</evidence>
<sequence>MNRLKTYLTLSLGLCLGLQESSAQKIKVKWDFSANYHPSQNRVLQLTLINTDNVPIQLDTYDLWFNSMYPIEEINQNNAEEINQKNYRFHNRNGNLYSVDFAKGTRINVKDSITLEYKSPYPITHTSLTPNGFYLESKSKPSKHIEIGHPEVIAAKVTPQEENNMLSALYARNSLTHNGKAQAILPTPAHLKMGNGAFSPGKILDVSIDEGFNNSDKKSFSEYLRTFPNLAQIQAPKGDQGKLKIRQNKELGKEAYHLKVSTNGIEISASHAAGVFYAVQSLRSLLNPEQLQGKTALSFPFLEVQDEPRFAYRGFMMDIARNFKDIHTIKKYIDVMASLKLNKFHLHFIDDEGWRLEIPSLPELTEIGSKRSGTFKDGNSIQPAYGSGSNPTENAFLTKEQFQELLTYAAERHVTIIPEIETPGHARAAIEAMETRYHRLMKAGKQKEAEEFLLYEATDSSKYSSAQYWDDNVMNPALPSVYRFIDVVLEDIKKMYQEVGLELKLVSLGGDEVPSGSWEGSPIIKQLMAKEGMKSVYEVWPYYVEKINAICASKGMNIAGWEEFGMVNQGKGMQVNPELNHLDMYLDVWNNVIGGGQEDLAYRLANAGYKTVFTSCANYYLDMVWDRNFNEPGLKWASITDLYHAYSMLPEAFFANMKYTQTGKDLKDEYIAGKVRLTEKGRSNLVGIKAALWAETVLTAERMDYMLFPRLFAMAERAWAPKRNWENDKEFNKSEFDKTYNAFVHKVGSNELQKLDFAFGGFKYRLPSVGINAEKGTLHANTEYPGFQIYYTEDGSIPTVNSRPYPKGGIALKDHMIVKLAAIDQHGRSGRVSTYTRN</sequence>
<dbReference type="Pfam" id="PF02838">
    <property type="entry name" value="Glyco_hydro_20b"/>
    <property type="match status" value="1"/>
</dbReference>
<dbReference type="Gene3D" id="3.30.379.10">
    <property type="entry name" value="Chitobiase/beta-hexosaminidase domain 2-like"/>
    <property type="match status" value="1"/>
</dbReference>
<dbReference type="Proteomes" id="UP001363035">
    <property type="component" value="Unassembled WGS sequence"/>
</dbReference>
<evidence type="ECO:0000256" key="2">
    <source>
        <dbReference type="ARBA" id="ARBA00006285"/>
    </source>
</evidence>
<dbReference type="InterPro" id="IPR004867">
    <property type="entry name" value="CHB_C_dom"/>
</dbReference>
<dbReference type="Gene3D" id="2.60.40.290">
    <property type="match status" value="1"/>
</dbReference>
<evidence type="ECO:0000259" key="8">
    <source>
        <dbReference type="Pfam" id="PF03174"/>
    </source>
</evidence>
<dbReference type="EMBL" id="JAYLLN010000005">
    <property type="protein sequence ID" value="MEI5984074.1"/>
    <property type="molecule type" value="Genomic_DNA"/>
</dbReference>
<accession>A0ABU8I2Y3</accession>
<gene>
    <name evidence="9" type="ORF">VJ786_04065</name>
</gene>
<proteinExistence type="inferred from homology"/>
<dbReference type="SUPFAM" id="SSF51445">
    <property type="entry name" value="(Trans)glycosidases"/>
    <property type="match status" value="1"/>
</dbReference>
<comment type="similarity">
    <text evidence="2">Belongs to the glycosyl hydrolase 20 family.</text>
</comment>
<comment type="caution">
    <text evidence="9">The sequence shown here is derived from an EMBL/GenBank/DDBJ whole genome shotgun (WGS) entry which is preliminary data.</text>
</comment>
<dbReference type="Pfam" id="PF03174">
    <property type="entry name" value="CHB_HEX_C"/>
    <property type="match status" value="1"/>
</dbReference>
<dbReference type="SUPFAM" id="SSF81296">
    <property type="entry name" value="E set domains"/>
    <property type="match status" value="1"/>
</dbReference>
<dbReference type="Gene3D" id="2.60.40.10">
    <property type="entry name" value="Immunoglobulins"/>
    <property type="match status" value="1"/>
</dbReference>
<keyword evidence="10" id="KW-1185">Reference proteome</keyword>
<evidence type="ECO:0000313" key="10">
    <source>
        <dbReference type="Proteomes" id="UP001363035"/>
    </source>
</evidence>
<feature type="domain" description="Chitobiase C-terminal" evidence="8">
    <location>
        <begin position="751"/>
        <end position="831"/>
    </location>
</feature>
<dbReference type="CDD" id="cd02847">
    <property type="entry name" value="E_set_Chitobiase_C"/>
    <property type="match status" value="1"/>
</dbReference>
<dbReference type="PANTHER" id="PTHR22600:SF57">
    <property type="entry name" value="BETA-N-ACETYLHEXOSAMINIDASE"/>
    <property type="match status" value="1"/>
</dbReference>
<feature type="domain" description="Glycoside hydrolase family 20 catalytic" evidence="6">
    <location>
        <begin position="310"/>
        <end position="721"/>
    </location>
</feature>
<dbReference type="InterPro" id="IPR014756">
    <property type="entry name" value="Ig_E-set"/>
</dbReference>
<evidence type="ECO:0000256" key="3">
    <source>
        <dbReference type="ARBA" id="ARBA00012663"/>
    </source>
</evidence>
<evidence type="ECO:0000256" key="4">
    <source>
        <dbReference type="ARBA" id="ARBA00022801"/>
    </source>
</evidence>
<evidence type="ECO:0000259" key="7">
    <source>
        <dbReference type="Pfam" id="PF02838"/>
    </source>
</evidence>
<dbReference type="InterPro" id="IPR017853">
    <property type="entry name" value="GH"/>
</dbReference>
<dbReference type="PANTHER" id="PTHR22600">
    <property type="entry name" value="BETA-HEXOSAMINIDASE"/>
    <property type="match status" value="1"/>
</dbReference>
<dbReference type="SUPFAM" id="SSF55545">
    <property type="entry name" value="beta-N-acetylhexosaminidase-like domain"/>
    <property type="match status" value="1"/>
</dbReference>
<dbReference type="InterPro" id="IPR015882">
    <property type="entry name" value="HEX_bac_N"/>
</dbReference>
<dbReference type="InterPro" id="IPR025705">
    <property type="entry name" value="Beta_hexosaminidase_sua/sub"/>
</dbReference>
<dbReference type="EC" id="3.2.1.52" evidence="3"/>
<reference evidence="9 10" key="1">
    <citation type="submission" date="2024-01" db="EMBL/GenBank/DDBJ databases">
        <title>Sphingobacterium tenebrionis sp. nov., a novel endophyte isolated from tenebrio molitor intestines.</title>
        <authorList>
            <person name="Zhang C."/>
        </authorList>
    </citation>
    <scope>NUCLEOTIDE SEQUENCE [LARGE SCALE GENOMIC DNA]</scope>
    <source>
        <strain evidence="9 10">PU5-4</strain>
    </source>
</reference>
<dbReference type="RefSeq" id="WP_336557333.1">
    <property type="nucleotide sequence ID" value="NZ_JAYLLN010000005.1"/>
</dbReference>
<evidence type="ECO:0000313" key="9">
    <source>
        <dbReference type="EMBL" id="MEI5984074.1"/>
    </source>
</evidence>
<dbReference type="InterPro" id="IPR012291">
    <property type="entry name" value="CBM2_carb-bd_dom_sf"/>
</dbReference>
<dbReference type="InterPro" id="IPR013783">
    <property type="entry name" value="Ig-like_fold"/>
</dbReference>
<dbReference type="Pfam" id="PF00728">
    <property type="entry name" value="Glyco_hydro_20"/>
    <property type="match status" value="1"/>
</dbReference>
<feature type="domain" description="Beta-hexosaminidase bacterial type N-terminal" evidence="7">
    <location>
        <begin position="183"/>
        <end position="306"/>
    </location>
</feature>
<evidence type="ECO:0000256" key="5">
    <source>
        <dbReference type="ARBA" id="ARBA00023295"/>
    </source>
</evidence>
<comment type="catalytic activity">
    <reaction evidence="1">
        <text>Hydrolysis of terminal non-reducing N-acetyl-D-hexosamine residues in N-acetyl-beta-D-hexosaminides.</text>
        <dbReference type="EC" id="3.2.1.52"/>
    </reaction>
</comment>
<keyword evidence="4" id="KW-0378">Hydrolase</keyword>
<dbReference type="PRINTS" id="PR00738">
    <property type="entry name" value="GLHYDRLASE20"/>
</dbReference>